<evidence type="ECO:0008006" key="5">
    <source>
        <dbReference type="Google" id="ProtNLM"/>
    </source>
</evidence>
<gene>
    <name evidence="3" type="ORF">B0H63DRAFT_466147</name>
</gene>
<dbReference type="Proteomes" id="UP001285441">
    <property type="component" value="Unassembled WGS sequence"/>
</dbReference>
<dbReference type="AlphaFoldDB" id="A0AAE0U4E3"/>
<evidence type="ECO:0000256" key="2">
    <source>
        <dbReference type="SAM" id="SignalP"/>
    </source>
</evidence>
<organism evidence="3 4">
    <name type="scientific">Podospora didyma</name>
    <dbReference type="NCBI Taxonomy" id="330526"/>
    <lineage>
        <taxon>Eukaryota</taxon>
        <taxon>Fungi</taxon>
        <taxon>Dikarya</taxon>
        <taxon>Ascomycota</taxon>
        <taxon>Pezizomycotina</taxon>
        <taxon>Sordariomycetes</taxon>
        <taxon>Sordariomycetidae</taxon>
        <taxon>Sordariales</taxon>
        <taxon>Podosporaceae</taxon>
        <taxon>Podospora</taxon>
    </lineage>
</organism>
<name>A0AAE0U4E3_9PEZI</name>
<feature type="chain" id="PRO_5042002172" description="Extracellular membrane protein CFEM domain-containing protein" evidence="2">
    <location>
        <begin position="20"/>
        <end position="266"/>
    </location>
</feature>
<comment type="caution">
    <text evidence="3">The sequence shown here is derived from an EMBL/GenBank/DDBJ whole genome shotgun (WGS) entry which is preliminary data.</text>
</comment>
<feature type="transmembrane region" description="Helical" evidence="1">
    <location>
        <begin position="246"/>
        <end position="265"/>
    </location>
</feature>
<evidence type="ECO:0000256" key="1">
    <source>
        <dbReference type="SAM" id="Phobius"/>
    </source>
</evidence>
<evidence type="ECO:0000313" key="3">
    <source>
        <dbReference type="EMBL" id="KAK3390608.1"/>
    </source>
</evidence>
<keyword evidence="1" id="KW-0472">Membrane</keyword>
<protein>
    <recommendedName>
        <fullName evidence="5">Extracellular membrane protein CFEM domain-containing protein</fullName>
    </recommendedName>
</protein>
<reference evidence="3" key="2">
    <citation type="submission" date="2023-06" db="EMBL/GenBank/DDBJ databases">
        <authorList>
            <consortium name="Lawrence Berkeley National Laboratory"/>
            <person name="Haridas S."/>
            <person name="Hensen N."/>
            <person name="Bonometti L."/>
            <person name="Westerberg I."/>
            <person name="Brannstrom I.O."/>
            <person name="Guillou S."/>
            <person name="Cros-Aarteil S."/>
            <person name="Calhoun S."/>
            <person name="Kuo A."/>
            <person name="Mondo S."/>
            <person name="Pangilinan J."/>
            <person name="Riley R."/>
            <person name="LaButti K."/>
            <person name="Andreopoulos B."/>
            <person name="Lipzen A."/>
            <person name="Chen C."/>
            <person name="Yanf M."/>
            <person name="Daum C."/>
            <person name="Ng V."/>
            <person name="Clum A."/>
            <person name="Steindorff A."/>
            <person name="Ohm R."/>
            <person name="Martin F."/>
            <person name="Silar P."/>
            <person name="Natvig D."/>
            <person name="Lalanne C."/>
            <person name="Gautier V."/>
            <person name="Ament-velasquez S.L."/>
            <person name="Kruys A."/>
            <person name="Hutchinson M.I."/>
            <person name="Powell A.J."/>
            <person name="Barry K."/>
            <person name="Miller A.N."/>
            <person name="Grigoriev I.V."/>
            <person name="Debuchy R."/>
            <person name="Gladieux P."/>
            <person name="Thoren M.H."/>
            <person name="Johannesson H."/>
        </authorList>
    </citation>
    <scope>NUCLEOTIDE SEQUENCE</scope>
    <source>
        <strain evidence="3">CBS 232.78</strain>
    </source>
</reference>
<reference evidence="3" key="1">
    <citation type="journal article" date="2023" name="Mol. Phylogenet. Evol.">
        <title>Genome-scale phylogeny and comparative genomics of the fungal order Sordariales.</title>
        <authorList>
            <person name="Hensen N."/>
            <person name="Bonometti L."/>
            <person name="Westerberg I."/>
            <person name="Brannstrom I.O."/>
            <person name="Guillou S."/>
            <person name="Cros-Aarteil S."/>
            <person name="Calhoun S."/>
            <person name="Haridas S."/>
            <person name="Kuo A."/>
            <person name="Mondo S."/>
            <person name="Pangilinan J."/>
            <person name="Riley R."/>
            <person name="LaButti K."/>
            <person name="Andreopoulos B."/>
            <person name="Lipzen A."/>
            <person name="Chen C."/>
            <person name="Yan M."/>
            <person name="Daum C."/>
            <person name="Ng V."/>
            <person name="Clum A."/>
            <person name="Steindorff A."/>
            <person name="Ohm R.A."/>
            <person name="Martin F."/>
            <person name="Silar P."/>
            <person name="Natvig D.O."/>
            <person name="Lalanne C."/>
            <person name="Gautier V."/>
            <person name="Ament-Velasquez S.L."/>
            <person name="Kruys A."/>
            <person name="Hutchinson M.I."/>
            <person name="Powell A.J."/>
            <person name="Barry K."/>
            <person name="Miller A.N."/>
            <person name="Grigoriev I.V."/>
            <person name="Debuchy R."/>
            <person name="Gladieux P."/>
            <person name="Hiltunen Thoren M."/>
            <person name="Johannesson H."/>
        </authorList>
    </citation>
    <scope>NUCLEOTIDE SEQUENCE</scope>
    <source>
        <strain evidence="3">CBS 232.78</strain>
    </source>
</reference>
<keyword evidence="1" id="KW-0812">Transmembrane</keyword>
<feature type="signal peptide" evidence="2">
    <location>
        <begin position="1"/>
        <end position="19"/>
    </location>
</feature>
<keyword evidence="1" id="KW-1133">Transmembrane helix</keyword>
<dbReference type="EMBL" id="JAULSW010000002">
    <property type="protein sequence ID" value="KAK3390608.1"/>
    <property type="molecule type" value="Genomic_DNA"/>
</dbReference>
<evidence type="ECO:0000313" key="4">
    <source>
        <dbReference type="Proteomes" id="UP001285441"/>
    </source>
</evidence>
<keyword evidence="4" id="KW-1185">Reference proteome</keyword>
<keyword evidence="2" id="KW-0732">Signal</keyword>
<accession>A0AAE0U4E3</accession>
<sequence>MRFLTLLVSLAPFTGVARGQSAVTACFADPSVTAHYCIDLTKKLMACKDRTCLCTQDMLNHIMWCKEETHNCLLSSQFDAGWEEIHIEWQAKCSTWTTERLTTPSITLSTSLYDDTVCGKANTVCEKVRYEYSACMRTQPILTSCRCDISMVSRESLCLSYQKYCVRESINVTNWAVYQSCPTARSFLEAGTAVPSVSATLTMTSNSSITSAATTRSSLVPTFLGAAPSSNSTNANNGPRKLENNMLGAAPVVFFLLAGILGVVYL</sequence>
<proteinExistence type="predicted"/>